<evidence type="ECO:0000256" key="6">
    <source>
        <dbReference type="RuleBase" id="RU363108"/>
    </source>
</evidence>
<keyword evidence="8" id="KW-1185">Reference proteome</keyword>
<dbReference type="VEuPathDB" id="VectorBase:AMIN015553"/>
<evidence type="ECO:0000256" key="2">
    <source>
        <dbReference type="ARBA" id="ARBA00022475"/>
    </source>
</evidence>
<dbReference type="GO" id="GO:0050909">
    <property type="term" value="P:sensory perception of taste"/>
    <property type="evidence" value="ECO:0007669"/>
    <property type="project" value="InterPro"/>
</dbReference>
<feature type="transmembrane region" description="Helical" evidence="6">
    <location>
        <begin position="31"/>
        <end position="50"/>
    </location>
</feature>
<dbReference type="STRING" id="112268.A0A182WQR6"/>
<dbReference type="GO" id="GO:0007165">
    <property type="term" value="P:signal transduction"/>
    <property type="evidence" value="ECO:0007669"/>
    <property type="project" value="UniProtKB-KW"/>
</dbReference>
<comment type="similarity">
    <text evidence="6">Belongs to the insect chemoreceptor superfamily. Gustatory receptor (GR) family.</text>
</comment>
<evidence type="ECO:0000256" key="1">
    <source>
        <dbReference type="ARBA" id="ARBA00004651"/>
    </source>
</evidence>
<comment type="caution">
    <text evidence="6">Lacks conserved residue(s) required for the propagation of feature annotation.</text>
</comment>
<dbReference type="Pfam" id="PF08395">
    <property type="entry name" value="7tm_7"/>
    <property type="match status" value="1"/>
</dbReference>
<feature type="transmembrane region" description="Helical" evidence="6">
    <location>
        <begin position="136"/>
        <end position="161"/>
    </location>
</feature>
<name>A0A182WQR6_9DIPT</name>
<evidence type="ECO:0000256" key="4">
    <source>
        <dbReference type="ARBA" id="ARBA00022989"/>
    </source>
</evidence>
<dbReference type="AlphaFoldDB" id="A0A182WQR6"/>
<keyword evidence="5 6" id="KW-0472">Membrane</keyword>
<reference evidence="7" key="2">
    <citation type="submission" date="2020-05" db="UniProtKB">
        <authorList>
            <consortium name="EnsemblMetazoa"/>
        </authorList>
    </citation>
    <scope>IDENTIFICATION</scope>
    <source>
        <strain evidence="7">MINIMUS1</strain>
    </source>
</reference>
<organism evidence="7 8">
    <name type="scientific">Anopheles minimus</name>
    <dbReference type="NCBI Taxonomy" id="112268"/>
    <lineage>
        <taxon>Eukaryota</taxon>
        <taxon>Metazoa</taxon>
        <taxon>Ecdysozoa</taxon>
        <taxon>Arthropoda</taxon>
        <taxon>Hexapoda</taxon>
        <taxon>Insecta</taxon>
        <taxon>Pterygota</taxon>
        <taxon>Neoptera</taxon>
        <taxon>Endopterygota</taxon>
        <taxon>Diptera</taxon>
        <taxon>Nematocera</taxon>
        <taxon>Culicoidea</taxon>
        <taxon>Culicidae</taxon>
        <taxon>Anophelinae</taxon>
        <taxon>Anopheles</taxon>
    </lineage>
</organism>
<evidence type="ECO:0000256" key="5">
    <source>
        <dbReference type="ARBA" id="ARBA00023136"/>
    </source>
</evidence>
<keyword evidence="6" id="KW-0807">Transducer</keyword>
<comment type="subcellular location">
    <subcellularLocation>
        <location evidence="1 6">Cell membrane</location>
        <topology evidence="1 6">Multi-pass membrane protein</topology>
    </subcellularLocation>
</comment>
<protein>
    <recommendedName>
        <fullName evidence="6">Gustatory receptor</fullName>
    </recommendedName>
</protein>
<feature type="transmembrane region" description="Helical" evidence="6">
    <location>
        <begin position="114"/>
        <end position="130"/>
    </location>
</feature>
<keyword evidence="2 6" id="KW-1003">Cell membrane</keyword>
<keyword evidence="3 6" id="KW-0812">Transmembrane</keyword>
<evidence type="ECO:0000256" key="3">
    <source>
        <dbReference type="ARBA" id="ARBA00022692"/>
    </source>
</evidence>
<evidence type="ECO:0000313" key="8">
    <source>
        <dbReference type="Proteomes" id="UP000075920"/>
    </source>
</evidence>
<dbReference type="GO" id="GO:0005886">
    <property type="term" value="C:plasma membrane"/>
    <property type="evidence" value="ECO:0007669"/>
    <property type="project" value="UniProtKB-SubCell"/>
</dbReference>
<dbReference type="EnsemblMetazoa" id="AMIN015553-RA">
    <property type="protein sequence ID" value="AMIN015553-PA"/>
    <property type="gene ID" value="AMIN015553"/>
</dbReference>
<keyword evidence="6" id="KW-0675">Receptor</keyword>
<dbReference type="InterPro" id="IPR013604">
    <property type="entry name" value="7TM_chemorcpt"/>
</dbReference>
<accession>A0A182WQR6</accession>
<dbReference type="Proteomes" id="UP000075920">
    <property type="component" value="Unassembled WGS sequence"/>
</dbReference>
<reference evidence="8" key="1">
    <citation type="submission" date="2013-03" db="EMBL/GenBank/DDBJ databases">
        <title>The Genome Sequence of Anopheles minimus MINIMUS1.</title>
        <authorList>
            <consortium name="The Broad Institute Genomics Platform"/>
            <person name="Neafsey D.E."/>
            <person name="Walton C."/>
            <person name="Walker B."/>
            <person name="Young S.K."/>
            <person name="Zeng Q."/>
            <person name="Gargeya S."/>
            <person name="Fitzgerald M."/>
            <person name="Haas B."/>
            <person name="Abouelleil A."/>
            <person name="Allen A.W."/>
            <person name="Alvarado L."/>
            <person name="Arachchi H.M."/>
            <person name="Berlin A.M."/>
            <person name="Chapman S.B."/>
            <person name="Gainer-Dewar J."/>
            <person name="Goldberg J."/>
            <person name="Griggs A."/>
            <person name="Gujja S."/>
            <person name="Hansen M."/>
            <person name="Howarth C."/>
            <person name="Imamovic A."/>
            <person name="Ireland A."/>
            <person name="Larimer J."/>
            <person name="McCowan C."/>
            <person name="Murphy C."/>
            <person name="Pearson M."/>
            <person name="Poon T.W."/>
            <person name="Priest M."/>
            <person name="Roberts A."/>
            <person name="Saif S."/>
            <person name="Shea T."/>
            <person name="Sisk P."/>
            <person name="Sykes S."/>
            <person name="Wortman J."/>
            <person name="Nusbaum C."/>
            <person name="Birren B."/>
        </authorList>
    </citation>
    <scope>NUCLEOTIDE SEQUENCE [LARGE SCALE GENOMIC DNA]</scope>
    <source>
        <strain evidence="8">MINIMUS1</strain>
    </source>
</reference>
<keyword evidence="4 6" id="KW-1133">Transmembrane helix</keyword>
<feature type="transmembrane region" description="Helical" evidence="6">
    <location>
        <begin position="70"/>
        <end position="93"/>
    </location>
</feature>
<feature type="transmembrane region" description="Helical" evidence="6">
    <location>
        <begin position="345"/>
        <end position="365"/>
    </location>
</feature>
<sequence length="367" mass="43227">MDIFSKVISFYQMLALHWFSSKRNKTIDCETIFFITLNVCFVTALFYWIYRNPSLVIFTANDLGYVVDYSKFLLMMFTYYSLVVESGFQAGILRQVWKELEQFQHILPRAGWATLQRGHFVVVACFVFYMTWWEITYAYCVCETIRCTNFTIIFWALFLLLHLRQFEILLYTDLVSYCLKALNAELLWTIELSKGASRYGGVRSDGQICSSLHTVMDAFARTEHLIELLNQAFGYSFTIIKLINHIYMLTDTYWIVRGFIKGMVFDSLYLECCISSKFICLMINLYSNERILSERIRTQSLLHRMDFSWQLRCDRGWRMVEHLLLKLQSSQPFAMTAFSMFRMDYGIMMAIAFNVTASISLFIQVSN</sequence>
<proteinExistence type="inferred from homology"/>
<comment type="function">
    <text evidence="6">Gustatory receptor which mediates acceptance or avoidance behavior, depending on its substrates.</text>
</comment>
<evidence type="ECO:0000313" key="7">
    <source>
        <dbReference type="EnsemblMetazoa" id="AMIN015553-PA"/>
    </source>
</evidence>